<dbReference type="STRING" id="1661398.A0A482W189"/>
<proteinExistence type="predicted"/>
<feature type="compositionally biased region" description="Basic and acidic residues" evidence="1">
    <location>
        <begin position="83"/>
        <end position="110"/>
    </location>
</feature>
<sequence length="211" mass="23837">MKFVCMFAALVNDALATEHHHAKTEEVAGGHEKKGEKIVEYKHIKKSGKSKKHDEEKIHKGEVLKDAHKKVTADGGGKKSKYHTKDGHKSSNDHSGASEHGAKFEEDEHKKHNSFYSNAHKSGEFEVYGQKHAKFNSRLSSKKKVENHKAAKDRNDYKKSLVKVGGHDAEDQKGHKDEKATKSHHSHHEKWAKKGSKKGGKQYKYKVPPHK</sequence>
<feature type="chain" id="PRO_5019761203" evidence="2">
    <location>
        <begin position="17"/>
        <end position="211"/>
    </location>
</feature>
<keyword evidence="4" id="KW-1185">Reference proteome</keyword>
<accession>A0A482W189</accession>
<keyword evidence="2" id="KW-0732">Signal</keyword>
<feature type="compositionally biased region" description="Basic and acidic residues" evidence="1">
    <location>
        <begin position="22"/>
        <end position="42"/>
    </location>
</feature>
<organism evidence="3 4">
    <name type="scientific">Asbolus verrucosus</name>
    <name type="common">Desert ironclad beetle</name>
    <dbReference type="NCBI Taxonomy" id="1661398"/>
    <lineage>
        <taxon>Eukaryota</taxon>
        <taxon>Metazoa</taxon>
        <taxon>Ecdysozoa</taxon>
        <taxon>Arthropoda</taxon>
        <taxon>Hexapoda</taxon>
        <taxon>Insecta</taxon>
        <taxon>Pterygota</taxon>
        <taxon>Neoptera</taxon>
        <taxon>Endopterygota</taxon>
        <taxon>Coleoptera</taxon>
        <taxon>Polyphaga</taxon>
        <taxon>Cucujiformia</taxon>
        <taxon>Tenebrionidae</taxon>
        <taxon>Pimeliinae</taxon>
        <taxon>Asbolus</taxon>
    </lineage>
</organism>
<dbReference type="EMBL" id="QDEB01043081">
    <property type="protein sequence ID" value="RZC38469.1"/>
    <property type="molecule type" value="Genomic_DNA"/>
</dbReference>
<evidence type="ECO:0000313" key="3">
    <source>
        <dbReference type="EMBL" id="RZC38469.1"/>
    </source>
</evidence>
<reference evidence="3 4" key="1">
    <citation type="submission" date="2017-03" db="EMBL/GenBank/DDBJ databases">
        <title>Genome of the blue death feigning beetle - Asbolus verrucosus.</title>
        <authorList>
            <person name="Rider S.D."/>
        </authorList>
    </citation>
    <scope>NUCLEOTIDE SEQUENCE [LARGE SCALE GENOMIC DNA]</scope>
    <source>
        <strain evidence="3">Butters</strain>
        <tissue evidence="3">Head and leg muscle</tissue>
    </source>
</reference>
<protein>
    <submittedName>
        <fullName evidence="3">Uncharacterized protein</fullName>
    </submittedName>
</protein>
<evidence type="ECO:0000256" key="2">
    <source>
        <dbReference type="SAM" id="SignalP"/>
    </source>
</evidence>
<comment type="caution">
    <text evidence="3">The sequence shown here is derived from an EMBL/GenBank/DDBJ whole genome shotgun (WGS) entry which is preliminary data.</text>
</comment>
<feature type="compositionally biased region" description="Basic and acidic residues" evidence="1">
    <location>
        <begin position="143"/>
        <end position="181"/>
    </location>
</feature>
<dbReference type="AlphaFoldDB" id="A0A482W189"/>
<dbReference type="Proteomes" id="UP000292052">
    <property type="component" value="Unassembled WGS sequence"/>
</dbReference>
<gene>
    <name evidence="3" type="ORF">BDFB_011061</name>
</gene>
<dbReference type="Pfam" id="PF16009">
    <property type="entry name" value="DUF4779"/>
    <property type="match status" value="1"/>
</dbReference>
<dbReference type="InterPro" id="IPR031959">
    <property type="entry name" value="DUF4779"/>
</dbReference>
<feature type="signal peptide" evidence="2">
    <location>
        <begin position="1"/>
        <end position="16"/>
    </location>
</feature>
<feature type="compositionally biased region" description="Basic residues" evidence="1">
    <location>
        <begin position="182"/>
        <end position="211"/>
    </location>
</feature>
<evidence type="ECO:0000313" key="4">
    <source>
        <dbReference type="Proteomes" id="UP000292052"/>
    </source>
</evidence>
<feature type="compositionally biased region" description="Basic and acidic residues" evidence="1">
    <location>
        <begin position="52"/>
        <end position="72"/>
    </location>
</feature>
<dbReference type="OrthoDB" id="6771072at2759"/>
<name>A0A482W189_ASBVE</name>
<evidence type="ECO:0000256" key="1">
    <source>
        <dbReference type="SAM" id="MobiDB-lite"/>
    </source>
</evidence>
<feature type="region of interest" description="Disordered" evidence="1">
    <location>
        <begin position="22"/>
        <end position="117"/>
    </location>
</feature>
<feature type="region of interest" description="Disordered" evidence="1">
    <location>
        <begin position="135"/>
        <end position="211"/>
    </location>
</feature>